<keyword evidence="4" id="KW-0479">Metal-binding</keyword>
<dbReference type="PANTHER" id="PTHR33577">
    <property type="entry name" value="STERIGMATOCYSTIN BIOSYNTHESIS PEROXIDASE STCC-RELATED"/>
    <property type="match status" value="1"/>
</dbReference>
<evidence type="ECO:0000259" key="8">
    <source>
        <dbReference type="Pfam" id="PF01328"/>
    </source>
</evidence>
<dbReference type="AlphaFoldDB" id="A0A1X7RS56"/>
<dbReference type="InterPro" id="IPR036851">
    <property type="entry name" value="Chloroperoxidase-like_sf"/>
</dbReference>
<evidence type="ECO:0000313" key="10">
    <source>
        <dbReference type="Proteomes" id="UP000215127"/>
    </source>
</evidence>
<evidence type="ECO:0000256" key="5">
    <source>
        <dbReference type="ARBA" id="ARBA00023002"/>
    </source>
</evidence>
<dbReference type="InterPro" id="IPR000028">
    <property type="entry name" value="Chloroperoxidase"/>
</dbReference>
<evidence type="ECO:0000256" key="1">
    <source>
        <dbReference type="ARBA" id="ARBA00001970"/>
    </source>
</evidence>
<dbReference type="GO" id="GO:0046872">
    <property type="term" value="F:metal ion binding"/>
    <property type="evidence" value="ECO:0007669"/>
    <property type="project" value="UniProtKB-KW"/>
</dbReference>
<keyword evidence="5" id="KW-0560">Oxidoreductase</keyword>
<evidence type="ECO:0000313" key="9">
    <source>
        <dbReference type="EMBL" id="SMQ50263.1"/>
    </source>
</evidence>
<comment type="cofactor">
    <cofactor evidence="1">
        <name>heme b</name>
        <dbReference type="ChEBI" id="CHEBI:60344"/>
    </cofactor>
</comment>
<evidence type="ECO:0000256" key="2">
    <source>
        <dbReference type="ARBA" id="ARBA00022559"/>
    </source>
</evidence>
<keyword evidence="2" id="KW-0575">Peroxidase</keyword>
<name>A0A1X7RS56_ZYMT9</name>
<organism evidence="9 10">
    <name type="scientific">Zymoseptoria tritici (strain ST99CH_3D7)</name>
    <dbReference type="NCBI Taxonomy" id="1276538"/>
    <lineage>
        <taxon>Eukaryota</taxon>
        <taxon>Fungi</taxon>
        <taxon>Dikarya</taxon>
        <taxon>Ascomycota</taxon>
        <taxon>Pezizomycotina</taxon>
        <taxon>Dothideomycetes</taxon>
        <taxon>Dothideomycetidae</taxon>
        <taxon>Mycosphaerellales</taxon>
        <taxon>Mycosphaerellaceae</taxon>
        <taxon>Zymoseptoria</taxon>
    </lineage>
</organism>
<proteinExistence type="inferred from homology"/>
<evidence type="ECO:0000256" key="3">
    <source>
        <dbReference type="ARBA" id="ARBA00022617"/>
    </source>
</evidence>
<accession>A0A1X7RS56</accession>
<keyword evidence="6" id="KW-0408">Iron</keyword>
<evidence type="ECO:0000256" key="7">
    <source>
        <dbReference type="ARBA" id="ARBA00025795"/>
    </source>
</evidence>
<keyword evidence="10" id="KW-1185">Reference proteome</keyword>
<keyword evidence="3" id="KW-0349">Heme</keyword>
<dbReference type="GO" id="GO:0004601">
    <property type="term" value="F:peroxidase activity"/>
    <property type="evidence" value="ECO:0007669"/>
    <property type="project" value="UniProtKB-KW"/>
</dbReference>
<dbReference type="PANTHER" id="PTHR33577:SF1">
    <property type="entry name" value="HEME HALOPEROXIDASE FAMILY PROFILE DOMAIN-CONTAINING PROTEIN"/>
    <property type="match status" value="1"/>
</dbReference>
<dbReference type="EMBL" id="LT853695">
    <property type="protein sequence ID" value="SMQ50263.1"/>
    <property type="molecule type" value="Genomic_DNA"/>
</dbReference>
<evidence type="ECO:0000256" key="4">
    <source>
        <dbReference type="ARBA" id="ARBA00022723"/>
    </source>
</evidence>
<dbReference type="Gene3D" id="1.10.489.10">
    <property type="entry name" value="Chloroperoxidase-like"/>
    <property type="match status" value="1"/>
</dbReference>
<sequence>MQLGVFQMRSWERLYALAEDGLTLDKVADQSDYQTRWSIANNGYYFSVPFAGLVAPAAHNFVINFMSNRSAENPGGVLTRDVLEQFFGVTGEPGSFVHNRGQERIPENFYRRSSSIQYSIPAVLADVQVNNAMDPGIVRFGGNTGNVNSFTGVDITDLTGGALNGASLFEGNNLAYFMLRASQQAVPDAADPALGALGSALNFVTSQIAPIQSKLSCPELGKFNSAFFSQFPGASYKAQGQKTSFVDSL</sequence>
<dbReference type="Proteomes" id="UP000215127">
    <property type="component" value="Chromosome 4"/>
</dbReference>
<gene>
    <name evidence="9" type="ORF">ZT3D7_G5416</name>
</gene>
<protein>
    <recommendedName>
        <fullName evidence="8">Heme haloperoxidase family profile domain-containing protein</fullName>
    </recommendedName>
</protein>
<reference evidence="9 10" key="1">
    <citation type="submission" date="2016-06" db="EMBL/GenBank/DDBJ databases">
        <authorList>
            <person name="Kjaerup R.B."/>
            <person name="Dalgaard T.S."/>
            <person name="Juul-Madsen H.R."/>
        </authorList>
    </citation>
    <scope>NUCLEOTIDE SEQUENCE [LARGE SCALE GENOMIC DNA]</scope>
</reference>
<feature type="domain" description="Heme haloperoxidase family profile" evidence="8">
    <location>
        <begin position="6"/>
        <end position="113"/>
    </location>
</feature>
<dbReference type="Pfam" id="PF01328">
    <property type="entry name" value="Peroxidase_2"/>
    <property type="match status" value="1"/>
</dbReference>
<evidence type="ECO:0000256" key="6">
    <source>
        <dbReference type="ARBA" id="ARBA00023004"/>
    </source>
</evidence>
<comment type="similarity">
    <text evidence="7">Belongs to the chloroperoxidase family.</text>
</comment>